<dbReference type="InterPro" id="IPR050111">
    <property type="entry name" value="C-type_lectin/snaclec_domain"/>
</dbReference>
<dbReference type="Pfam" id="PF00059">
    <property type="entry name" value="Lectin_C"/>
    <property type="match status" value="1"/>
</dbReference>
<feature type="chain" id="PRO_5044829287" description="C-type lectin domain-containing protein" evidence="1">
    <location>
        <begin position="19"/>
        <end position="165"/>
    </location>
</feature>
<dbReference type="InterPro" id="IPR016186">
    <property type="entry name" value="C-type_lectin-like/link_sf"/>
</dbReference>
<evidence type="ECO:0000313" key="3">
    <source>
        <dbReference type="EMBL" id="KAL3853584.1"/>
    </source>
</evidence>
<dbReference type="SUPFAM" id="SSF56436">
    <property type="entry name" value="C-type lectin-like"/>
    <property type="match status" value="1"/>
</dbReference>
<sequence length="165" mass="18735">MTIIHISILLITLGVSYAATNCSSCQECPPGWTRNGKSCYFFSISKETWARAKRACENMGGHLATLATVTEDAFVSSYLKSIQNHLSDGKYVWLGGHDLFSEGQWQWVTGEKFSYTNWRKGEENGHEQNPDNAMGMEHCLDWSNGWNDNICHHKHHFLCENDICV</sequence>
<proteinExistence type="predicted"/>
<dbReference type="SMART" id="SM00034">
    <property type="entry name" value="CLECT"/>
    <property type="match status" value="1"/>
</dbReference>
<keyword evidence="1" id="KW-0732">Signal</keyword>
<dbReference type="InterPro" id="IPR016187">
    <property type="entry name" value="CTDL_fold"/>
</dbReference>
<evidence type="ECO:0000313" key="4">
    <source>
        <dbReference type="Proteomes" id="UP001634394"/>
    </source>
</evidence>
<feature type="domain" description="C-type lectin" evidence="2">
    <location>
        <begin position="35"/>
        <end position="160"/>
    </location>
</feature>
<dbReference type="InterPro" id="IPR001304">
    <property type="entry name" value="C-type_lectin-like"/>
</dbReference>
<evidence type="ECO:0000259" key="2">
    <source>
        <dbReference type="PROSITE" id="PS50041"/>
    </source>
</evidence>
<evidence type="ECO:0000256" key="1">
    <source>
        <dbReference type="SAM" id="SignalP"/>
    </source>
</evidence>
<dbReference type="PANTHER" id="PTHR22803">
    <property type="entry name" value="MANNOSE, PHOSPHOLIPASE, LECTIN RECEPTOR RELATED"/>
    <property type="match status" value="1"/>
</dbReference>
<name>A0ABD3UVW1_SINWO</name>
<dbReference type="EMBL" id="JBJQND010000015">
    <property type="protein sequence ID" value="KAL3853584.1"/>
    <property type="molecule type" value="Genomic_DNA"/>
</dbReference>
<keyword evidence="4" id="KW-1185">Reference proteome</keyword>
<gene>
    <name evidence="3" type="ORF">ACJMK2_017118</name>
</gene>
<dbReference type="Proteomes" id="UP001634394">
    <property type="component" value="Unassembled WGS sequence"/>
</dbReference>
<organism evidence="3 4">
    <name type="scientific">Sinanodonta woodiana</name>
    <name type="common">Chinese pond mussel</name>
    <name type="synonym">Anodonta woodiana</name>
    <dbReference type="NCBI Taxonomy" id="1069815"/>
    <lineage>
        <taxon>Eukaryota</taxon>
        <taxon>Metazoa</taxon>
        <taxon>Spiralia</taxon>
        <taxon>Lophotrochozoa</taxon>
        <taxon>Mollusca</taxon>
        <taxon>Bivalvia</taxon>
        <taxon>Autobranchia</taxon>
        <taxon>Heteroconchia</taxon>
        <taxon>Palaeoheterodonta</taxon>
        <taxon>Unionida</taxon>
        <taxon>Unionoidea</taxon>
        <taxon>Unionidae</taxon>
        <taxon>Unioninae</taxon>
        <taxon>Sinanodonta</taxon>
    </lineage>
</organism>
<accession>A0ABD3UVW1</accession>
<dbReference type="Gene3D" id="3.10.100.10">
    <property type="entry name" value="Mannose-Binding Protein A, subunit A"/>
    <property type="match status" value="1"/>
</dbReference>
<reference evidence="3 4" key="1">
    <citation type="submission" date="2024-11" db="EMBL/GenBank/DDBJ databases">
        <title>Chromosome-level genome assembly of the freshwater bivalve Anodonta woodiana.</title>
        <authorList>
            <person name="Chen X."/>
        </authorList>
    </citation>
    <scope>NUCLEOTIDE SEQUENCE [LARGE SCALE GENOMIC DNA]</scope>
    <source>
        <strain evidence="3">MN2024</strain>
        <tissue evidence="3">Gills</tissue>
    </source>
</reference>
<feature type="signal peptide" evidence="1">
    <location>
        <begin position="1"/>
        <end position="18"/>
    </location>
</feature>
<protein>
    <recommendedName>
        <fullName evidence="2">C-type lectin domain-containing protein</fullName>
    </recommendedName>
</protein>
<dbReference type="AlphaFoldDB" id="A0ABD3UVW1"/>
<dbReference type="PROSITE" id="PS50041">
    <property type="entry name" value="C_TYPE_LECTIN_2"/>
    <property type="match status" value="1"/>
</dbReference>
<comment type="caution">
    <text evidence="3">The sequence shown here is derived from an EMBL/GenBank/DDBJ whole genome shotgun (WGS) entry which is preliminary data.</text>
</comment>